<evidence type="ECO:0000256" key="4">
    <source>
        <dbReference type="SAM" id="MobiDB-lite"/>
    </source>
</evidence>
<evidence type="ECO:0000313" key="7">
    <source>
        <dbReference type="Proteomes" id="UP001596215"/>
    </source>
</evidence>
<dbReference type="Pfam" id="PF06958">
    <property type="entry name" value="Pyocin_S"/>
    <property type="match status" value="1"/>
</dbReference>
<evidence type="ECO:0000256" key="2">
    <source>
        <dbReference type="ARBA" id="ARBA00023022"/>
    </source>
</evidence>
<dbReference type="EMBL" id="JBHSUC010000054">
    <property type="protein sequence ID" value="MFC6363686.1"/>
    <property type="molecule type" value="Genomic_DNA"/>
</dbReference>
<organism evidence="6 7">
    <name type="scientific">Tatumella punctata</name>
    <dbReference type="NCBI Taxonomy" id="399969"/>
    <lineage>
        <taxon>Bacteria</taxon>
        <taxon>Pseudomonadati</taxon>
        <taxon>Pseudomonadota</taxon>
        <taxon>Gammaproteobacteria</taxon>
        <taxon>Enterobacterales</taxon>
        <taxon>Erwiniaceae</taxon>
        <taxon>Tatumella</taxon>
    </lineage>
</organism>
<keyword evidence="3" id="KW-0078">Bacteriocin</keyword>
<gene>
    <name evidence="6" type="ORF">ACFP73_16690</name>
</gene>
<sequence>QRATAAATSAANAQTAVEGASVLTLIGGNAITSGTWAVKLGEMATGLGRIAASGPGAPIAAVVMGMMPGRLNDGEQDFIDRMRLEQMREAPSRVRYTWEQDDKGNPVPHGWHTPPGKDRVRVRKMEWDSSRKAYTFTTEEDPRITIIWTPDSSGVNVPSNTGNRHPVRIPNPVIVDPLPENTRIEATTTPAPEEKTFADYILILPLPDIPPIYVYLSKPPVEFLEVEPYDDFNNRSRQGEYHADHIPSKAAVELYLEREYPEFDSEQIKSLSGKVAAVIVPVEVHRNISATYGGRNQTQKEHDSYDLRTAADKDFDIEISALKQHGATDIQLKEARAKIHKINIDSGLYK</sequence>
<reference evidence="7" key="1">
    <citation type="journal article" date="2019" name="Int. J. Syst. Evol. Microbiol.">
        <title>The Global Catalogue of Microorganisms (GCM) 10K type strain sequencing project: providing services to taxonomists for standard genome sequencing and annotation.</title>
        <authorList>
            <consortium name="The Broad Institute Genomics Platform"/>
            <consortium name="The Broad Institute Genome Sequencing Center for Infectious Disease"/>
            <person name="Wu L."/>
            <person name="Ma J."/>
        </authorList>
    </citation>
    <scope>NUCLEOTIDE SEQUENCE [LARGE SCALE GENOMIC DNA]</scope>
    <source>
        <strain evidence="7">CGMCC 4.1530</strain>
    </source>
</reference>
<evidence type="ECO:0000313" key="6">
    <source>
        <dbReference type="EMBL" id="MFC6363686.1"/>
    </source>
</evidence>
<keyword evidence="7" id="KW-1185">Reference proteome</keyword>
<protein>
    <submittedName>
        <fullName evidence="6">S-type pyocin domain-containing protein</fullName>
    </submittedName>
</protein>
<keyword evidence="1" id="KW-0929">Antimicrobial</keyword>
<accession>A0ABW1VT17</accession>
<dbReference type="InterPro" id="IPR036302">
    <property type="entry name" value="Pyosin/cloacin_T_dom_sf"/>
</dbReference>
<evidence type="ECO:0000259" key="5">
    <source>
        <dbReference type="Pfam" id="PF06958"/>
    </source>
</evidence>
<feature type="region of interest" description="Disordered" evidence="4">
    <location>
        <begin position="155"/>
        <end position="174"/>
    </location>
</feature>
<dbReference type="SUPFAM" id="SSF69369">
    <property type="entry name" value="Cloacin translocation domain"/>
    <property type="match status" value="1"/>
</dbReference>
<name>A0ABW1VT17_9GAMM</name>
<proteinExistence type="predicted"/>
<feature type="non-terminal residue" evidence="6">
    <location>
        <position position="1"/>
    </location>
</feature>
<dbReference type="RefSeq" id="WP_385959958.1">
    <property type="nucleotide sequence ID" value="NZ_JBHSUC010000054.1"/>
</dbReference>
<evidence type="ECO:0000256" key="3">
    <source>
        <dbReference type="ARBA" id="ARBA00023048"/>
    </source>
</evidence>
<feature type="domain" description="Pyosin/cloacin translocation" evidence="5">
    <location>
        <begin position="84"/>
        <end position="215"/>
    </location>
</feature>
<dbReference type="InterPro" id="IPR016128">
    <property type="entry name" value="Pyosin/cloacin_T_dom"/>
</dbReference>
<evidence type="ECO:0000256" key="1">
    <source>
        <dbReference type="ARBA" id="ARBA00022529"/>
    </source>
</evidence>
<keyword evidence="2" id="KW-0044">Antibiotic</keyword>
<comment type="caution">
    <text evidence="6">The sequence shown here is derived from an EMBL/GenBank/DDBJ whole genome shotgun (WGS) entry which is preliminary data.</text>
</comment>
<dbReference type="Proteomes" id="UP001596215">
    <property type="component" value="Unassembled WGS sequence"/>
</dbReference>